<keyword evidence="4" id="KW-0804">Transcription</keyword>
<evidence type="ECO:0000313" key="7">
    <source>
        <dbReference type="Proteomes" id="UP000291189"/>
    </source>
</evidence>
<keyword evidence="1" id="KW-0808">Transferase</keyword>
<dbReference type="InterPro" id="IPR003018">
    <property type="entry name" value="GAF"/>
</dbReference>
<dbReference type="InterPro" id="IPR005561">
    <property type="entry name" value="ANTAR"/>
</dbReference>
<dbReference type="InterPro" id="IPR011006">
    <property type="entry name" value="CheY-like_superfamily"/>
</dbReference>
<proteinExistence type="predicted"/>
<sequence length="229" mass="24856">MDARAFAELARELAAQPDEVVTFEQVVKRALEVVPGCTHAGVTLRTRRGRLESTATSDGVVVACDELQYELGEGPCLEAVTEDFSYVSNDLAHDDRWPRWGPRAAELGVGSVIAVQLTDTTNVLGALNMYGDGPRAFSTNDVDLAITYGIHATTAMRTARLITGLESALRSRHDIGLAQGILMQKFRLTPDRSFEALRRVSNDRNVPLRDLARQVVEHGGIPTAGDDPG</sequence>
<reference evidence="6 7" key="1">
    <citation type="submission" date="2019-01" db="EMBL/GenBank/DDBJ databases">
        <title>Nocardioides guangzhouensis sp. nov., an actinobacterium isolated from soil.</title>
        <authorList>
            <person name="Fu Y."/>
            <person name="Cai Y."/>
            <person name="Lin Z."/>
            <person name="Chen P."/>
        </authorList>
    </citation>
    <scope>NUCLEOTIDE SEQUENCE [LARGE SCALE GENOMIC DNA]</scope>
    <source>
        <strain evidence="6 7">NBRC 105384</strain>
    </source>
</reference>
<dbReference type="RefSeq" id="WP_129989297.1">
    <property type="nucleotide sequence ID" value="NZ_SDPU01000035.1"/>
</dbReference>
<keyword evidence="2" id="KW-0418">Kinase</keyword>
<gene>
    <name evidence="6" type="ORF">ETU37_21020</name>
</gene>
<feature type="domain" description="ANTAR" evidence="5">
    <location>
        <begin position="155"/>
        <end position="216"/>
    </location>
</feature>
<evidence type="ECO:0000256" key="3">
    <source>
        <dbReference type="ARBA" id="ARBA00023015"/>
    </source>
</evidence>
<dbReference type="Gene3D" id="1.10.10.10">
    <property type="entry name" value="Winged helix-like DNA-binding domain superfamily/Winged helix DNA-binding domain"/>
    <property type="match status" value="1"/>
</dbReference>
<dbReference type="OrthoDB" id="7466251at2"/>
<dbReference type="InterPro" id="IPR029016">
    <property type="entry name" value="GAF-like_dom_sf"/>
</dbReference>
<dbReference type="PIRSF" id="PIRSF036625">
    <property type="entry name" value="GAF_ANTAR"/>
    <property type="match status" value="1"/>
</dbReference>
<name>A0A4Q5IUJ3_9ACTN</name>
<dbReference type="InterPro" id="IPR012074">
    <property type="entry name" value="GAF_ANTAR"/>
</dbReference>
<protein>
    <submittedName>
        <fullName evidence="6">ANTAR domain-containing protein</fullName>
    </submittedName>
</protein>
<dbReference type="Pfam" id="PF03861">
    <property type="entry name" value="ANTAR"/>
    <property type="match status" value="1"/>
</dbReference>
<accession>A0A4Q5IUJ3</accession>
<dbReference type="EMBL" id="SDPU01000035">
    <property type="protein sequence ID" value="RYU09532.1"/>
    <property type="molecule type" value="Genomic_DNA"/>
</dbReference>
<dbReference type="PROSITE" id="PS50921">
    <property type="entry name" value="ANTAR"/>
    <property type="match status" value="1"/>
</dbReference>
<dbReference type="SMART" id="SM01012">
    <property type="entry name" value="ANTAR"/>
    <property type="match status" value="1"/>
</dbReference>
<organism evidence="6 7">
    <name type="scientific">Nocardioides iriomotensis</name>
    <dbReference type="NCBI Taxonomy" id="715784"/>
    <lineage>
        <taxon>Bacteria</taxon>
        <taxon>Bacillati</taxon>
        <taxon>Actinomycetota</taxon>
        <taxon>Actinomycetes</taxon>
        <taxon>Propionibacteriales</taxon>
        <taxon>Nocardioidaceae</taxon>
        <taxon>Nocardioides</taxon>
    </lineage>
</organism>
<dbReference type="SMART" id="SM00065">
    <property type="entry name" value="GAF"/>
    <property type="match status" value="1"/>
</dbReference>
<dbReference type="InterPro" id="IPR036388">
    <property type="entry name" value="WH-like_DNA-bd_sf"/>
</dbReference>
<evidence type="ECO:0000256" key="1">
    <source>
        <dbReference type="ARBA" id="ARBA00022679"/>
    </source>
</evidence>
<evidence type="ECO:0000313" key="6">
    <source>
        <dbReference type="EMBL" id="RYU09532.1"/>
    </source>
</evidence>
<dbReference type="AlphaFoldDB" id="A0A4Q5IUJ3"/>
<evidence type="ECO:0000256" key="4">
    <source>
        <dbReference type="ARBA" id="ARBA00023163"/>
    </source>
</evidence>
<dbReference type="Gene3D" id="3.30.450.40">
    <property type="match status" value="1"/>
</dbReference>
<dbReference type="Proteomes" id="UP000291189">
    <property type="component" value="Unassembled WGS sequence"/>
</dbReference>
<dbReference type="SUPFAM" id="SSF52172">
    <property type="entry name" value="CheY-like"/>
    <property type="match status" value="1"/>
</dbReference>
<evidence type="ECO:0000259" key="5">
    <source>
        <dbReference type="PROSITE" id="PS50921"/>
    </source>
</evidence>
<dbReference type="Pfam" id="PF13185">
    <property type="entry name" value="GAF_2"/>
    <property type="match status" value="1"/>
</dbReference>
<keyword evidence="7" id="KW-1185">Reference proteome</keyword>
<dbReference type="GO" id="GO:0003723">
    <property type="term" value="F:RNA binding"/>
    <property type="evidence" value="ECO:0007669"/>
    <property type="project" value="InterPro"/>
</dbReference>
<keyword evidence="3" id="KW-0805">Transcription regulation</keyword>
<dbReference type="SUPFAM" id="SSF55781">
    <property type="entry name" value="GAF domain-like"/>
    <property type="match status" value="1"/>
</dbReference>
<dbReference type="GO" id="GO:0016301">
    <property type="term" value="F:kinase activity"/>
    <property type="evidence" value="ECO:0007669"/>
    <property type="project" value="UniProtKB-KW"/>
</dbReference>
<evidence type="ECO:0000256" key="2">
    <source>
        <dbReference type="ARBA" id="ARBA00022777"/>
    </source>
</evidence>
<comment type="caution">
    <text evidence="6">The sequence shown here is derived from an EMBL/GenBank/DDBJ whole genome shotgun (WGS) entry which is preliminary data.</text>
</comment>